<evidence type="ECO:0000313" key="2">
    <source>
        <dbReference type="EMBL" id="KGF92322.1"/>
    </source>
</evidence>
<keyword evidence="1" id="KW-0472">Membrane</keyword>
<dbReference type="EMBL" id="JNAJ01000008">
    <property type="protein sequence ID" value="KGF92322.1"/>
    <property type="molecule type" value="Genomic_DNA"/>
</dbReference>
<sequence length="95" mass="10475">MLEANSDPTLLFVLGSIGLLLFGAIDYGIYTTVGPKSGELRDTIKEHARMHELGIAHGHNKGEANHIHLKEVLKKEDKTSNVNKVINENQSQSIK</sequence>
<dbReference type="Proteomes" id="UP000030491">
    <property type="component" value="Unassembled WGS sequence"/>
</dbReference>
<protein>
    <submittedName>
        <fullName evidence="2">Uncharacterized protein</fullName>
    </submittedName>
</protein>
<accession>A0A0A1ZRU7</accession>
<keyword evidence="1" id="KW-0812">Transmembrane</keyword>
<dbReference type="AlphaFoldDB" id="A0A0A1ZRU7"/>
<reference evidence="3" key="1">
    <citation type="journal article" date="2014" name="Sci. Data">
        <title>Genomes of diverse isolates of the marine cyanobacterium Prochlorococcus.</title>
        <authorList>
            <person name="Biller S."/>
            <person name="Berube P."/>
            <person name="Thompson J."/>
            <person name="Kelly L."/>
            <person name="Roggensack S."/>
            <person name="Awad L."/>
            <person name="Roache-Johnson K."/>
            <person name="Ding H."/>
            <person name="Giovannoni S.J."/>
            <person name="Moore L.R."/>
            <person name="Chisholm S.W."/>
        </authorList>
    </citation>
    <scope>NUCLEOTIDE SEQUENCE [LARGE SCALE GENOMIC DNA]</scope>
</reference>
<comment type="caution">
    <text evidence="2">The sequence shown here is derived from an EMBL/GenBank/DDBJ whole genome shotgun (WGS) entry which is preliminary data.</text>
</comment>
<proteinExistence type="predicted"/>
<dbReference type="RefSeq" id="WP_032513383.1">
    <property type="nucleotide sequence ID" value="NZ_JNAJ01000008.1"/>
</dbReference>
<name>A0A0A1ZRU7_PROMR</name>
<evidence type="ECO:0000313" key="3">
    <source>
        <dbReference type="Proteomes" id="UP000030491"/>
    </source>
</evidence>
<gene>
    <name evidence="2" type="ORF">EU93_0586</name>
</gene>
<evidence type="ECO:0000256" key="1">
    <source>
        <dbReference type="SAM" id="Phobius"/>
    </source>
</evidence>
<organism evidence="2 3">
    <name type="scientific">Prochlorococcus marinus str. MIT 9116</name>
    <dbReference type="NCBI Taxonomy" id="167544"/>
    <lineage>
        <taxon>Bacteria</taxon>
        <taxon>Bacillati</taxon>
        <taxon>Cyanobacteriota</taxon>
        <taxon>Cyanophyceae</taxon>
        <taxon>Synechococcales</taxon>
        <taxon>Prochlorococcaceae</taxon>
        <taxon>Prochlorococcus</taxon>
    </lineage>
</organism>
<keyword evidence="1" id="KW-1133">Transmembrane helix</keyword>
<feature type="transmembrane region" description="Helical" evidence="1">
    <location>
        <begin position="12"/>
        <end position="33"/>
    </location>
</feature>
<dbReference type="OrthoDB" id="542114at2"/>